<dbReference type="PANTHER" id="PTHR10963:SF55">
    <property type="entry name" value="GLYCOSIDE HYDROLASE FAMILY 16 PROTEIN"/>
    <property type="match status" value="1"/>
</dbReference>
<dbReference type="GO" id="GO:0004553">
    <property type="term" value="F:hydrolase activity, hydrolyzing O-glycosyl compounds"/>
    <property type="evidence" value="ECO:0007669"/>
    <property type="project" value="InterPro"/>
</dbReference>
<organism evidence="4 5">
    <name type="scientific">Labedaea rhizosphaerae</name>
    <dbReference type="NCBI Taxonomy" id="598644"/>
    <lineage>
        <taxon>Bacteria</taxon>
        <taxon>Bacillati</taxon>
        <taxon>Actinomycetota</taxon>
        <taxon>Actinomycetes</taxon>
        <taxon>Pseudonocardiales</taxon>
        <taxon>Pseudonocardiaceae</taxon>
        <taxon>Labedaea</taxon>
    </lineage>
</organism>
<dbReference type="AlphaFoldDB" id="A0A4R6SGX2"/>
<dbReference type="Proteomes" id="UP000295444">
    <property type="component" value="Unassembled WGS sequence"/>
</dbReference>
<proteinExistence type="inferred from homology"/>
<keyword evidence="4" id="KW-0378">Hydrolase</keyword>
<evidence type="ECO:0000313" key="5">
    <source>
        <dbReference type="Proteomes" id="UP000295444"/>
    </source>
</evidence>
<comment type="similarity">
    <text evidence="1">Belongs to the glycosyl hydrolase 16 family.</text>
</comment>
<feature type="compositionally biased region" description="Low complexity" evidence="2">
    <location>
        <begin position="173"/>
        <end position="191"/>
    </location>
</feature>
<evidence type="ECO:0000256" key="1">
    <source>
        <dbReference type="ARBA" id="ARBA00006865"/>
    </source>
</evidence>
<dbReference type="Pfam" id="PF00722">
    <property type="entry name" value="Glyco_hydro_16"/>
    <property type="match status" value="1"/>
</dbReference>
<reference evidence="4 5" key="1">
    <citation type="submission" date="2019-03" db="EMBL/GenBank/DDBJ databases">
        <title>Genomic Encyclopedia of Type Strains, Phase IV (KMG-IV): sequencing the most valuable type-strain genomes for metagenomic binning, comparative biology and taxonomic classification.</title>
        <authorList>
            <person name="Goeker M."/>
        </authorList>
    </citation>
    <scope>NUCLEOTIDE SEQUENCE [LARGE SCALE GENOMIC DNA]</scope>
    <source>
        <strain evidence="4 5">DSM 45361</strain>
    </source>
</reference>
<dbReference type="Gene3D" id="2.60.120.200">
    <property type="match status" value="1"/>
</dbReference>
<feature type="domain" description="GH16" evidence="3">
    <location>
        <begin position="192"/>
        <end position="410"/>
    </location>
</feature>
<evidence type="ECO:0000313" key="4">
    <source>
        <dbReference type="EMBL" id="TDQ00873.1"/>
    </source>
</evidence>
<dbReference type="InterPro" id="IPR013320">
    <property type="entry name" value="ConA-like_dom_sf"/>
</dbReference>
<dbReference type="OrthoDB" id="273319at2"/>
<dbReference type="PANTHER" id="PTHR10963">
    <property type="entry name" value="GLYCOSYL HYDROLASE-RELATED"/>
    <property type="match status" value="1"/>
</dbReference>
<evidence type="ECO:0000259" key="3">
    <source>
        <dbReference type="PROSITE" id="PS51762"/>
    </source>
</evidence>
<dbReference type="PROSITE" id="PS51762">
    <property type="entry name" value="GH16_2"/>
    <property type="match status" value="1"/>
</dbReference>
<dbReference type="InterPro" id="IPR050546">
    <property type="entry name" value="Glycosyl_Hydrlase_16"/>
</dbReference>
<dbReference type="InterPro" id="IPR000757">
    <property type="entry name" value="Beta-glucanase-like"/>
</dbReference>
<protein>
    <submittedName>
        <fullName evidence="4">Glycosyl hydrolase family 16</fullName>
    </submittedName>
</protein>
<sequence length="410" mass="42935">MRRWSVVASAVVVVGAAAGFAVVSTGVSGAADGNLAANPVLAGDAQGWGVLSGGSGARVAVSDHPSAQFAYQVRLSGTGAGIYLPQQAVTGGASYTIAVDTKTAGTAHMQMDWYGPNGFIGSSAGRPVVTNAGSWTTVSARFTAPSGATNSHPLEYVTGASGTWLATNADYETATSDPGDPGTGDGDTAAGNYGWGSPLPASDEFDYTGAPDQSKWGIYGGVDGCGPGHAGNGQRCGYTNTVQDGYLRQTGYANGDTAGIAMRYGQRYGRWEVRARITTPGGSGYAYHPVLITWPDSDEWPQGGEYDYFEVNVGDSAATAFLHHPTDSGVVQDEYHHDGVDLSQWHNYGFEWAPDGLTGYLDGQVWFHDTDPDVQAPGPMHQTIQLDNFCGCAMQAAYFDVDWARVYALT</sequence>
<evidence type="ECO:0000256" key="2">
    <source>
        <dbReference type="SAM" id="MobiDB-lite"/>
    </source>
</evidence>
<dbReference type="SUPFAM" id="SSF49899">
    <property type="entry name" value="Concanavalin A-like lectins/glucanases"/>
    <property type="match status" value="1"/>
</dbReference>
<dbReference type="EMBL" id="SNXZ01000002">
    <property type="protein sequence ID" value="TDQ00873.1"/>
    <property type="molecule type" value="Genomic_DNA"/>
</dbReference>
<keyword evidence="5" id="KW-1185">Reference proteome</keyword>
<name>A0A4R6SGX2_LABRH</name>
<dbReference type="GO" id="GO:0005975">
    <property type="term" value="P:carbohydrate metabolic process"/>
    <property type="evidence" value="ECO:0007669"/>
    <property type="project" value="InterPro"/>
</dbReference>
<accession>A0A4R6SGX2</accession>
<feature type="region of interest" description="Disordered" evidence="2">
    <location>
        <begin position="171"/>
        <end position="195"/>
    </location>
</feature>
<dbReference type="CDD" id="cd00413">
    <property type="entry name" value="Glyco_hydrolase_16"/>
    <property type="match status" value="1"/>
</dbReference>
<dbReference type="Gene3D" id="2.60.120.260">
    <property type="entry name" value="Galactose-binding domain-like"/>
    <property type="match status" value="1"/>
</dbReference>
<dbReference type="RefSeq" id="WP_133849526.1">
    <property type="nucleotide sequence ID" value="NZ_SNXZ01000002.1"/>
</dbReference>
<gene>
    <name evidence="4" type="ORF">EV186_102739</name>
</gene>
<comment type="caution">
    <text evidence="4">The sequence shown here is derived from an EMBL/GenBank/DDBJ whole genome shotgun (WGS) entry which is preliminary data.</text>
</comment>